<gene>
    <name evidence="1" type="ORF">HAP41_0000002325</name>
</gene>
<name>A0A8T5V3K3_9BRAD</name>
<dbReference type="AlphaFoldDB" id="A0A8T5V3K3"/>
<evidence type="ECO:0000313" key="2">
    <source>
        <dbReference type="Proteomes" id="UP000551709"/>
    </source>
</evidence>
<evidence type="ECO:0000313" key="1">
    <source>
        <dbReference type="EMBL" id="UPT88014.1"/>
    </source>
</evidence>
<reference evidence="1" key="1">
    <citation type="journal article" date="2017" name="Syst. Appl. Microbiol.">
        <title>Soybeans inoculated with root zone soils of Canadian native legumes harbour diverse and novel Bradyrhizobium spp. that possess agricultural potential.</title>
        <authorList>
            <person name="Bromfield E.S.P."/>
            <person name="Cloutier S."/>
            <person name="Tambong J.T."/>
            <person name="Tran Thi T.V."/>
        </authorList>
    </citation>
    <scope>NUCLEOTIDE SEQUENCE</scope>
    <source>
        <strain evidence="1">1S5</strain>
    </source>
</reference>
<proteinExistence type="predicted"/>
<dbReference type="EMBL" id="CP096255">
    <property type="protein sequence ID" value="UPT88014.1"/>
    <property type="molecule type" value="Genomic_DNA"/>
</dbReference>
<dbReference type="Proteomes" id="UP000551709">
    <property type="component" value="Chromosome"/>
</dbReference>
<dbReference type="RefSeq" id="WP_166061247.1">
    <property type="nucleotide sequence ID" value="NZ_CP096255.1"/>
</dbReference>
<protein>
    <submittedName>
        <fullName evidence="1">Uncharacterized protein</fullName>
    </submittedName>
</protein>
<organism evidence="1 2">
    <name type="scientific">Bradyrhizobium barranii subsp. apii</name>
    <dbReference type="NCBI Taxonomy" id="2819348"/>
    <lineage>
        <taxon>Bacteria</taxon>
        <taxon>Pseudomonadati</taxon>
        <taxon>Pseudomonadota</taxon>
        <taxon>Alphaproteobacteria</taxon>
        <taxon>Hyphomicrobiales</taxon>
        <taxon>Nitrobacteraceae</taxon>
        <taxon>Bradyrhizobium</taxon>
        <taxon>Bradyrhizobium barranii</taxon>
    </lineage>
</organism>
<accession>A0A8T5V3K3</accession>
<reference evidence="1" key="2">
    <citation type="submission" date="2022-04" db="EMBL/GenBank/DDBJ databases">
        <authorList>
            <person name="Bromfield E.S.P."/>
            <person name="Cloutier S."/>
        </authorList>
    </citation>
    <scope>NUCLEOTIDE SEQUENCE</scope>
    <source>
        <strain evidence="1">1S5</strain>
    </source>
</reference>
<sequence length="60" mass="6976">MFILIILLGLFESAAVCLHDVLFPVMFRRARELHEGRERQPIANLWTATMTGAHQDLRRN</sequence>